<comment type="caution">
    <text evidence="1">The sequence shown here is derived from an EMBL/GenBank/DDBJ whole genome shotgun (WGS) entry which is preliminary data.</text>
</comment>
<gene>
    <name evidence="1" type="ORF">RND81_05G063100</name>
</gene>
<dbReference type="PANTHER" id="PTHR48475:SF1">
    <property type="entry name" value="RNASE H TYPE-1 DOMAIN-CONTAINING PROTEIN"/>
    <property type="match status" value="1"/>
</dbReference>
<dbReference type="PANTHER" id="PTHR48475">
    <property type="entry name" value="RIBONUCLEASE H"/>
    <property type="match status" value="1"/>
</dbReference>
<evidence type="ECO:0008006" key="3">
    <source>
        <dbReference type="Google" id="ProtNLM"/>
    </source>
</evidence>
<dbReference type="AlphaFoldDB" id="A0AAW1KYE5"/>
<dbReference type="Gene3D" id="1.10.340.70">
    <property type="match status" value="1"/>
</dbReference>
<sequence length="134" mass="15515">MANKLAQRTSGYDLMFDGNLLGVRMTQRQIQVKDDVVQVFGINILESESDWKSEIIKFLKDPSMKGINPNLKRQSYRYFLIEDELYKKDSQGILLKCFNSNDALLAMTEIHEGVCGAHQSGVKMRWLLHRHGYF</sequence>
<evidence type="ECO:0000313" key="1">
    <source>
        <dbReference type="EMBL" id="KAK9724311.1"/>
    </source>
</evidence>
<name>A0AAW1KYE5_SAPOF</name>
<dbReference type="EMBL" id="JBDFQZ010000005">
    <property type="protein sequence ID" value="KAK9724311.1"/>
    <property type="molecule type" value="Genomic_DNA"/>
</dbReference>
<dbReference type="Proteomes" id="UP001443914">
    <property type="component" value="Unassembled WGS sequence"/>
</dbReference>
<keyword evidence="2" id="KW-1185">Reference proteome</keyword>
<organism evidence="1 2">
    <name type="scientific">Saponaria officinalis</name>
    <name type="common">Common soapwort</name>
    <name type="synonym">Lychnis saponaria</name>
    <dbReference type="NCBI Taxonomy" id="3572"/>
    <lineage>
        <taxon>Eukaryota</taxon>
        <taxon>Viridiplantae</taxon>
        <taxon>Streptophyta</taxon>
        <taxon>Embryophyta</taxon>
        <taxon>Tracheophyta</taxon>
        <taxon>Spermatophyta</taxon>
        <taxon>Magnoliopsida</taxon>
        <taxon>eudicotyledons</taxon>
        <taxon>Gunneridae</taxon>
        <taxon>Pentapetalae</taxon>
        <taxon>Caryophyllales</taxon>
        <taxon>Caryophyllaceae</taxon>
        <taxon>Caryophylleae</taxon>
        <taxon>Saponaria</taxon>
    </lineage>
</organism>
<protein>
    <recommendedName>
        <fullName evidence="3">Reverse transcriptase</fullName>
    </recommendedName>
</protein>
<proteinExistence type="predicted"/>
<accession>A0AAW1KYE5</accession>
<evidence type="ECO:0000313" key="2">
    <source>
        <dbReference type="Proteomes" id="UP001443914"/>
    </source>
</evidence>
<reference evidence="1" key="1">
    <citation type="submission" date="2024-03" db="EMBL/GenBank/DDBJ databases">
        <title>WGS assembly of Saponaria officinalis var. Norfolk2.</title>
        <authorList>
            <person name="Jenkins J."/>
            <person name="Shu S."/>
            <person name="Grimwood J."/>
            <person name="Barry K."/>
            <person name="Goodstein D."/>
            <person name="Schmutz J."/>
            <person name="Leebens-Mack J."/>
            <person name="Osbourn A."/>
        </authorList>
    </citation>
    <scope>NUCLEOTIDE SEQUENCE [LARGE SCALE GENOMIC DNA]</scope>
    <source>
        <strain evidence="1">JIC</strain>
    </source>
</reference>